<dbReference type="PROSITE" id="PS50112">
    <property type="entry name" value="PAS"/>
    <property type="match status" value="1"/>
</dbReference>
<dbReference type="InterPro" id="IPR005467">
    <property type="entry name" value="His_kinase_dom"/>
</dbReference>
<reference evidence="15" key="1">
    <citation type="submission" date="2021-05" db="EMBL/GenBank/DDBJ databases">
        <authorList>
            <person name="Pietrasiak N."/>
            <person name="Ward R."/>
            <person name="Stajich J.E."/>
            <person name="Kurbessoian T."/>
        </authorList>
    </citation>
    <scope>NUCLEOTIDE SEQUENCE</scope>
    <source>
        <strain evidence="15">JT2-VF2</strain>
    </source>
</reference>
<proteinExistence type="inferred from homology"/>
<dbReference type="SMART" id="SM00091">
    <property type="entry name" value="PAS"/>
    <property type="match status" value="2"/>
</dbReference>
<evidence type="ECO:0000256" key="6">
    <source>
        <dbReference type="ARBA" id="ARBA00022777"/>
    </source>
</evidence>
<dbReference type="InterPro" id="IPR036097">
    <property type="entry name" value="HisK_dim/P_sf"/>
</dbReference>
<dbReference type="SUPFAM" id="SSF55781">
    <property type="entry name" value="GAF domain-like"/>
    <property type="match status" value="1"/>
</dbReference>
<dbReference type="SMART" id="SM00065">
    <property type="entry name" value="GAF"/>
    <property type="match status" value="1"/>
</dbReference>
<keyword evidence="5" id="KW-0808">Transferase</keyword>
<evidence type="ECO:0000313" key="16">
    <source>
        <dbReference type="Proteomes" id="UP000715781"/>
    </source>
</evidence>
<evidence type="ECO:0000259" key="12">
    <source>
        <dbReference type="PROSITE" id="PS50110"/>
    </source>
</evidence>
<dbReference type="InterPro" id="IPR036890">
    <property type="entry name" value="HATPase_C_sf"/>
</dbReference>
<dbReference type="Pfam" id="PF00512">
    <property type="entry name" value="HisKA"/>
    <property type="match status" value="1"/>
</dbReference>
<dbReference type="SUPFAM" id="SSF55874">
    <property type="entry name" value="ATPase domain of HSP90 chaperone/DNA topoisomerase II/histidine kinase"/>
    <property type="match status" value="1"/>
</dbReference>
<evidence type="ECO:0000256" key="10">
    <source>
        <dbReference type="SAM" id="Coils"/>
    </source>
</evidence>
<dbReference type="PROSITE" id="PS50113">
    <property type="entry name" value="PAC"/>
    <property type="match status" value="2"/>
</dbReference>
<feature type="modified residue" description="4-aspartylphosphate" evidence="9">
    <location>
        <position position="1034"/>
    </location>
</feature>
<evidence type="ECO:0000256" key="2">
    <source>
        <dbReference type="ARBA" id="ARBA00006402"/>
    </source>
</evidence>
<dbReference type="CDD" id="cd00082">
    <property type="entry name" value="HisKA"/>
    <property type="match status" value="1"/>
</dbReference>
<dbReference type="InterPro" id="IPR001610">
    <property type="entry name" value="PAC"/>
</dbReference>
<feature type="domain" description="Histidine kinase" evidence="11">
    <location>
        <begin position="745"/>
        <end position="963"/>
    </location>
</feature>
<name>A0A951UHA2_9NOST</name>
<dbReference type="Gene3D" id="1.10.287.130">
    <property type="match status" value="1"/>
</dbReference>
<dbReference type="Pfam" id="PF08447">
    <property type="entry name" value="PAS_3"/>
    <property type="match status" value="1"/>
</dbReference>
<evidence type="ECO:0000256" key="4">
    <source>
        <dbReference type="ARBA" id="ARBA00022553"/>
    </source>
</evidence>
<evidence type="ECO:0000256" key="5">
    <source>
        <dbReference type="ARBA" id="ARBA00022679"/>
    </source>
</evidence>
<feature type="domain" description="PAC" evidence="14">
    <location>
        <begin position="490"/>
        <end position="540"/>
    </location>
</feature>
<feature type="domain" description="Response regulatory" evidence="12">
    <location>
        <begin position="985"/>
        <end position="1103"/>
    </location>
</feature>
<protein>
    <recommendedName>
        <fullName evidence="8">Circadian input-output histidine kinase CikA</fullName>
        <ecNumber evidence="3">2.7.13.3</ecNumber>
    </recommendedName>
</protein>
<dbReference type="AlphaFoldDB" id="A0A951UHA2"/>
<dbReference type="PROSITE" id="PS50109">
    <property type="entry name" value="HIS_KIN"/>
    <property type="match status" value="1"/>
</dbReference>
<dbReference type="InterPro" id="IPR004358">
    <property type="entry name" value="Sig_transdc_His_kin-like_C"/>
</dbReference>
<feature type="coiled-coil region" evidence="10">
    <location>
        <begin position="282"/>
        <end position="309"/>
    </location>
</feature>
<dbReference type="InterPro" id="IPR003661">
    <property type="entry name" value="HisK_dim/P_dom"/>
</dbReference>
<comment type="similarity">
    <text evidence="2">In the N-terminal section; belongs to the phytochrome family.</text>
</comment>
<dbReference type="Gene3D" id="3.40.50.2300">
    <property type="match status" value="1"/>
</dbReference>
<dbReference type="Pfam" id="PF02518">
    <property type="entry name" value="HATPase_c"/>
    <property type="match status" value="1"/>
</dbReference>
<dbReference type="Gene3D" id="3.30.1380.20">
    <property type="entry name" value="Trafficking protein particle complex subunit 3"/>
    <property type="match status" value="1"/>
</dbReference>
<evidence type="ECO:0000256" key="1">
    <source>
        <dbReference type="ARBA" id="ARBA00000085"/>
    </source>
</evidence>
<keyword evidence="4 9" id="KW-0597">Phosphoprotein</keyword>
<reference evidence="15" key="2">
    <citation type="journal article" date="2022" name="Microbiol. Resour. Announc.">
        <title>Metagenome Sequencing to Explore Phylogenomics of Terrestrial Cyanobacteria.</title>
        <authorList>
            <person name="Ward R.D."/>
            <person name="Stajich J.E."/>
            <person name="Johansen J.R."/>
            <person name="Huntemann M."/>
            <person name="Clum A."/>
            <person name="Foster B."/>
            <person name="Foster B."/>
            <person name="Roux S."/>
            <person name="Palaniappan K."/>
            <person name="Varghese N."/>
            <person name="Mukherjee S."/>
            <person name="Reddy T.B.K."/>
            <person name="Daum C."/>
            <person name="Copeland A."/>
            <person name="Chen I.A."/>
            <person name="Ivanova N.N."/>
            <person name="Kyrpides N.C."/>
            <person name="Shapiro N."/>
            <person name="Eloe-Fadrosh E.A."/>
            <person name="Pietrasiak N."/>
        </authorList>
    </citation>
    <scope>NUCLEOTIDE SEQUENCE</scope>
    <source>
        <strain evidence="15">JT2-VF2</strain>
    </source>
</reference>
<dbReference type="CDD" id="cd00130">
    <property type="entry name" value="PAS"/>
    <property type="match status" value="2"/>
</dbReference>
<keyword evidence="7" id="KW-0902">Two-component regulatory system</keyword>
<dbReference type="SMART" id="SM00387">
    <property type="entry name" value="HATPase_c"/>
    <property type="match status" value="1"/>
</dbReference>
<dbReference type="Gene3D" id="3.30.565.10">
    <property type="entry name" value="Histidine kinase-like ATPase, C-terminal domain"/>
    <property type="match status" value="1"/>
</dbReference>
<comment type="caution">
    <text evidence="15">The sequence shown here is derived from an EMBL/GenBank/DDBJ whole genome shotgun (WGS) entry which is preliminary data.</text>
</comment>
<feature type="domain" description="PAC" evidence="14">
    <location>
        <begin position="370"/>
        <end position="422"/>
    </location>
</feature>
<evidence type="ECO:0000256" key="7">
    <source>
        <dbReference type="ARBA" id="ARBA00023012"/>
    </source>
</evidence>
<dbReference type="InterPro" id="IPR003594">
    <property type="entry name" value="HATPase_dom"/>
</dbReference>
<organism evidence="15 16">
    <name type="scientific">Mojavia pulchra JT2-VF2</name>
    <dbReference type="NCBI Taxonomy" id="287848"/>
    <lineage>
        <taxon>Bacteria</taxon>
        <taxon>Bacillati</taxon>
        <taxon>Cyanobacteriota</taxon>
        <taxon>Cyanophyceae</taxon>
        <taxon>Nostocales</taxon>
        <taxon>Nostocaceae</taxon>
    </lineage>
</organism>
<evidence type="ECO:0000256" key="9">
    <source>
        <dbReference type="PROSITE-ProRule" id="PRU00169"/>
    </source>
</evidence>
<dbReference type="SUPFAM" id="SSF47384">
    <property type="entry name" value="Homodimeric domain of signal transducing histidine kinase"/>
    <property type="match status" value="1"/>
</dbReference>
<evidence type="ECO:0000259" key="11">
    <source>
        <dbReference type="PROSITE" id="PS50109"/>
    </source>
</evidence>
<dbReference type="PROSITE" id="PS50110">
    <property type="entry name" value="RESPONSE_REGULATORY"/>
    <property type="match status" value="1"/>
</dbReference>
<dbReference type="Pfam" id="PF00072">
    <property type="entry name" value="Response_reg"/>
    <property type="match status" value="1"/>
</dbReference>
<dbReference type="NCBIfam" id="TIGR00229">
    <property type="entry name" value="sensory_box"/>
    <property type="match status" value="2"/>
</dbReference>
<dbReference type="PRINTS" id="PR00344">
    <property type="entry name" value="BCTRLSENSOR"/>
</dbReference>
<comment type="catalytic activity">
    <reaction evidence="1">
        <text>ATP + protein L-histidine = ADP + protein N-phospho-L-histidine.</text>
        <dbReference type="EC" id="2.7.13.3"/>
    </reaction>
</comment>
<sequence length="1105" mass="122451">MNPISFILLADVPLKTLRATSNMLDTDKPKEELIKELAFLRQRVVELEQLEQHRQLCQNTSGLLENLQTSLGKQQVPQIQVSGCEIEWQLEQGVFTIEKFPAILMWLDNTVASLMSAFQAMVGTQRFALALQSEGRKSVEIDWQIISQYDSFAAGFAALAKMAIAAGWGEMQLLSVDTVQQKCHFRIKNSWEGRYQRALGVCWGSNIMAGKFAGFCSKLFGQNCWSEQTAFIATGDEFDEFLVQPSTRSIEDEIEKLLATDNATRADMAVALQRLSQEILERTQAEIAYNKSEQALRETEERLQVALTSAQAIAWDINLKTDQVVCSENAESLWGIKSGTSENFLLAVHPDDLPIFQQAFTRAIAGEEAFFQEYRVITPDGEARWLNSQGKVYFDSDGQAQRVIGVSLDITQRKQVEAGLRHYQLLSQHSRDIVLSLGSDGQILEANEAAVKAYGYDRTELLALKIADLRAPETQTILTQQFEQASQYGILFETVHLRKDGSFFPVEVSSQSAIIEQKKVVLSIIRDITERKQAEADRNELLMREQLARAEAEAAEQRARFLAEASRVLANSLDYKTTLTSLSHLAVPQVADWCAVDLLNDDGKLQCLAIHHQDPEKVKLSQELRRRYATHQSLGAVRVIQTGKPELITNEILDSILVAAAEDTEHLQALRSFEYKFYICVPLIARGRLLGTITLITAESGRHYSLVDLSLAKDLARRTALAVDNARLYSQAQEANRIKDEFLAVLSHELRSPLNPILGWARLLQSHKFDETMTLRALETIERNAKLQAQLIEDLLDLSRILQGKLNLNISTIDIAATIQAALETVRLSAEAKSIQIQILLEPNVGQIAGDPNRLQQIVWNLLSNAVKFSPIGGLVEIKLKQVDSYAQIQVTDTGQGIKPSFLPYVFDSFRQADSATTRKFGGLGLGLAIVRHLVDLHGGTVQADSPGEGMGATFTVQLPLLANFPVITRDSGRPSTSINLQGIKILAVDDEADMRELLACVLNEYAAEVTVVASAVEFLEKLKTAKPNLLLSDIGMPGMDGYMLMQRVRTLPASAGGQIPAIALTAYAGEINQQLALLAGFQMHLAKPIDPVELVSAISKLLCL</sequence>
<dbReference type="SMART" id="SM00388">
    <property type="entry name" value="HisKA"/>
    <property type="match status" value="1"/>
</dbReference>
<dbReference type="SUPFAM" id="SSF52172">
    <property type="entry name" value="CheY-like"/>
    <property type="match status" value="1"/>
</dbReference>
<dbReference type="FunFam" id="3.30.565.10:FF:000010">
    <property type="entry name" value="Sensor histidine kinase RcsC"/>
    <property type="match status" value="1"/>
</dbReference>
<dbReference type="Gene3D" id="2.10.70.100">
    <property type="match status" value="1"/>
</dbReference>
<dbReference type="SUPFAM" id="SSF55785">
    <property type="entry name" value="PYP-like sensor domain (PAS domain)"/>
    <property type="match status" value="2"/>
</dbReference>
<dbReference type="PANTHER" id="PTHR43547:SF2">
    <property type="entry name" value="HYBRID SIGNAL TRANSDUCTION HISTIDINE KINASE C"/>
    <property type="match status" value="1"/>
</dbReference>
<dbReference type="Pfam" id="PF01590">
    <property type="entry name" value="GAF"/>
    <property type="match status" value="1"/>
</dbReference>
<gene>
    <name evidence="15" type="ORF">KME32_17665</name>
</gene>
<keyword evidence="6" id="KW-0418">Kinase</keyword>
<dbReference type="SMART" id="SM00448">
    <property type="entry name" value="REC"/>
    <property type="match status" value="1"/>
</dbReference>
<dbReference type="InterPro" id="IPR029016">
    <property type="entry name" value="GAF-like_dom_sf"/>
</dbReference>
<feature type="coiled-coil region" evidence="10">
    <location>
        <begin position="531"/>
        <end position="565"/>
    </location>
</feature>
<dbReference type="EMBL" id="JAHHHN010000010">
    <property type="protein sequence ID" value="MBW4562936.1"/>
    <property type="molecule type" value="Genomic_DNA"/>
</dbReference>
<dbReference type="Gene3D" id="3.30.450.40">
    <property type="match status" value="1"/>
</dbReference>
<dbReference type="InterPro" id="IPR035965">
    <property type="entry name" value="PAS-like_dom_sf"/>
</dbReference>
<dbReference type="Pfam" id="PF13426">
    <property type="entry name" value="PAS_9"/>
    <property type="match status" value="1"/>
</dbReference>
<dbReference type="Proteomes" id="UP000715781">
    <property type="component" value="Unassembled WGS sequence"/>
</dbReference>
<accession>A0A951UHA2</accession>
<feature type="domain" description="PAS" evidence="13">
    <location>
        <begin position="419"/>
        <end position="489"/>
    </location>
</feature>
<evidence type="ECO:0000256" key="8">
    <source>
        <dbReference type="ARBA" id="ARBA00074306"/>
    </source>
</evidence>
<evidence type="ECO:0000259" key="14">
    <source>
        <dbReference type="PROSITE" id="PS50113"/>
    </source>
</evidence>
<dbReference type="InterPro" id="IPR000700">
    <property type="entry name" value="PAS-assoc_C"/>
</dbReference>
<keyword evidence="10" id="KW-0175">Coiled coil</keyword>
<dbReference type="GO" id="GO:0000155">
    <property type="term" value="F:phosphorelay sensor kinase activity"/>
    <property type="evidence" value="ECO:0007669"/>
    <property type="project" value="InterPro"/>
</dbReference>
<dbReference type="Gene3D" id="3.30.450.20">
    <property type="entry name" value="PAS domain"/>
    <property type="match status" value="2"/>
</dbReference>
<dbReference type="PANTHER" id="PTHR43547">
    <property type="entry name" value="TWO-COMPONENT HISTIDINE KINASE"/>
    <property type="match status" value="1"/>
</dbReference>
<dbReference type="InterPro" id="IPR000014">
    <property type="entry name" value="PAS"/>
</dbReference>
<dbReference type="EC" id="2.7.13.3" evidence="3"/>
<dbReference type="SMART" id="SM00086">
    <property type="entry name" value="PAC"/>
    <property type="match status" value="2"/>
</dbReference>
<dbReference type="InterPro" id="IPR003018">
    <property type="entry name" value="GAF"/>
</dbReference>
<evidence type="ECO:0000256" key="3">
    <source>
        <dbReference type="ARBA" id="ARBA00012438"/>
    </source>
</evidence>
<dbReference type="CDD" id="cd17580">
    <property type="entry name" value="REC_2_DhkD-like"/>
    <property type="match status" value="1"/>
</dbReference>
<dbReference type="InterPro" id="IPR001789">
    <property type="entry name" value="Sig_transdc_resp-reg_receiver"/>
</dbReference>
<dbReference type="InterPro" id="IPR013655">
    <property type="entry name" value="PAS_fold_3"/>
</dbReference>
<dbReference type="InterPro" id="IPR011006">
    <property type="entry name" value="CheY-like_superfamily"/>
</dbReference>
<evidence type="ECO:0000259" key="13">
    <source>
        <dbReference type="PROSITE" id="PS50112"/>
    </source>
</evidence>
<evidence type="ECO:0000313" key="15">
    <source>
        <dbReference type="EMBL" id="MBW4562936.1"/>
    </source>
</evidence>